<proteinExistence type="predicted"/>
<reference evidence="3" key="1">
    <citation type="submission" date="2023-03" db="EMBL/GenBank/DDBJ databases">
        <title>Massive genome expansion in bonnet fungi (Mycena s.s.) driven by repeated elements and novel gene families across ecological guilds.</title>
        <authorList>
            <consortium name="Lawrence Berkeley National Laboratory"/>
            <person name="Harder C.B."/>
            <person name="Miyauchi S."/>
            <person name="Viragh M."/>
            <person name="Kuo A."/>
            <person name="Thoen E."/>
            <person name="Andreopoulos B."/>
            <person name="Lu D."/>
            <person name="Skrede I."/>
            <person name="Drula E."/>
            <person name="Henrissat B."/>
            <person name="Morin E."/>
            <person name="Kohler A."/>
            <person name="Barry K."/>
            <person name="LaButti K."/>
            <person name="Morin E."/>
            <person name="Salamov A."/>
            <person name="Lipzen A."/>
            <person name="Mereny Z."/>
            <person name="Hegedus B."/>
            <person name="Baldrian P."/>
            <person name="Stursova M."/>
            <person name="Weitz H."/>
            <person name="Taylor A."/>
            <person name="Grigoriev I.V."/>
            <person name="Nagy L.G."/>
            <person name="Martin F."/>
            <person name="Kauserud H."/>
        </authorList>
    </citation>
    <scope>NUCLEOTIDE SEQUENCE</scope>
    <source>
        <strain evidence="3">9284</strain>
    </source>
</reference>
<accession>A0AAD7B5V5</accession>
<protein>
    <submittedName>
        <fullName evidence="3">Uncharacterized protein</fullName>
    </submittedName>
</protein>
<organism evidence="3 4">
    <name type="scientific">Roridomyces roridus</name>
    <dbReference type="NCBI Taxonomy" id="1738132"/>
    <lineage>
        <taxon>Eukaryota</taxon>
        <taxon>Fungi</taxon>
        <taxon>Dikarya</taxon>
        <taxon>Basidiomycota</taxon>
        <taxon>Agaricomycotina</taxon>
        <taxon>Agaricomycetes</taxon>
        <taxon>Agaricomycetidae</taxon>
        <taxon>Agaricales</taxon>
        <taxon>Marasmiineae</taxon>
        <taxon>Mycenaceae</taxon>
        <taxon>Roridomyces</taxon>
    </lineage>
</organism>
<dbReference type="EMBL" id="JARKIF010000032">
    <property type="protein sequence ID" value="KAJ7611659.1"/>
    <property type="molecule type" value="Genomic_DNA"/>
</dbReference>
<evidence type="ECO:0000256" key="2">
    <source>
        <dbReference type="SAM" id="MobiDB-lite"/>
    </source>
</evidence>
<dbReference type="AlphaFoldDB" id="A0AAD7B5V5"/>
<feature type="region of interest" description="Disordered" evidence="2">
    <location>
        <begin position="177"/>
        <end position="235"/>
    </location>
</feature>
<gene>
    <name evidence="3" type="ORF">FB45DRAFT_940612</name>
</gene>
<comment type="caution">
    <text evidence="3">The sequence shown here is derived from an EMBL/GenBank/DDBJ whole genome shotgun (WGS) entry which is preliminary data.</text>
</comment>
<feature type="compositionally biased region" description="Basic residues" evidence="2">
    <location>
        <begin position="206"/>
        <end position="216"/>
    </location>
</feature>
<keyword evidence="1" id="KW-0175">Coiled coil</keyword>
<evidence type="ECO:0000313" key="3">
    <source>
        <dbReference type="EMBL" id="KAJ7611659.1"/>
    </source>
</evidence>
<sequence>MQLESYYNGLTFYLADKNGTQVNPVAPGVPHMNLESDEPDVVHIIADIEIQDLDGSGRKPLYIAHWRVGEPKNLRCQLHAQHPDTGEMTLAVLLHMEADKPRQRYTSSRNKLVPPFNKYAMLQAREGGSVTLRIRRFKEEEKMHKSKIADAADGEIPSSTEQDIIFQYRFKHTNHVESSAVGRKRAKRTRESQESSGLSNPPSKPPFRKRAKKVKKVVSPSAHNLAPPPAGNTNVNVDELLHQLKEADKKKKEVVKQARATLEQTHKDTAVLQEYLDQGQ</sequence>
<dbReference type="Proteomes" id="UP001221142">
    <property type="component" value="Unassembled WGS sequence"/>
</dbReference>
<evidence type="ECO:0000313" key="4">
    <source>
        <dbReference type="Proteomes" id="UP001221142"/>
    </source>
</evidence>
<name>A0AAD7B5V5_9AGAR</name>
<keyword evidence="4" id="KW-1185">Reference proteome</keyword>
<feature type="coiled-coil region" evidence="1">
    <location>
        <begin position="237"/>
        <end position="264"/>
    </location>
</feature>
<evidence type="ECO:0000256" key="1">
    <source>
        <dbReference type="SAM" id="Coils"/>
    </source>
</evidence>